<dbReference type="AlphaFoldDB" id="A0A167LP52"/>
<dbReference type="InterPro" id="IPR050307">
    <property type="entry name" value="Sterol_Desaturase_Related"/>
</dbReference>
<dbReference type="EMBL" id="AZHB01000036">
    <property type="protein sequence ID" value="OAA53323.1"/>
    <property type="molecule type" value="Genomic_DNA"/>
</dbReference>
<dbReference type="STRING" id="1081104.A0A167LP52"/>
<keyword evidence="3 5" id="KW-1133">Transmembrane helix</keyword>
<comment type="subcellular location">
    <subcellularLocation>
        <location evidence="1">Membrane</location>
    </subcellularLocation>
</comment>
<dbReference type="Proteomes" id="UP000076744">
    <property type="component" value="Unassembled WGS sequence"/>
</dbReference>
<feature type="transmembrane region" description="Helical" evidence="5">
    <location>
        <begin position="96"/>
        <end position="123"/>
    </location>
</feature>
<sequence length="332" mass="35996">MDLLLSLPFLSYFLLPSSATSWFTTTLTASLFYLNWLTLVLSHPPLKVHLVGLLALRLLLWLLPSLLTLLFDLALPSLAAPLKHGGRAGLPPRHYALARVLPLAALNTVFLLGVEGACSYLYALVLGRTELLVSATLPLPWQVARHVGLLLLLREFLQYHIHRSLLHGPYGVSRLHLGYAHARAAAPFSLQLFADHPLPLVLHRLVPVYVPAALLRVHLLTYLVFVAVCTLEETISMSGYAVGPGIIARGLARRCAVHYAGRGGANFGACGVADWAYGTGRGGDVMEDIKEEADKHNVRGHAEDKVSEGAGVLQGGLEVLRGKGKKKATRDS</sequence>
<dbReference type="GO" id="GO:0005506">
    <property type="term" value="F:iron ion binding"/>
    <property type="evidence" value="ECO:0007669"/>
    <property type="project" value="InterPro"/>
</dbReference>
<dbReference type="Pfam" id="PF04116">
    <property type="entry name" value="FA_hydroxylase"/>
    <property type="match status" value="1"/>
</dbReference>
<proteinExistence type="predicted"/>
<reference evidence="7 8" key="1">
    <citation type="journal article" date="2016" name="Genome Biol. Evol.">
        <title>Divergent and convergent evolution of fungal pathogenicity.</title>
        <authorList>
            <person name="Shang Y."/>
            <person name="Xiao G."/>
            <person name="Zheng P."/>
            <person name="Cen K."/>
            <person name="Zhan S."/>
            <person name="Wang C."/>
        </authorList>
    </citation>
    <scope>NUCLEOTIDE SEQUENCE [LARGE SCALE GENOMIC DNA]</scope>
    <source>
        <strain evidence="7 8">ARSEF 2679</strain>
    </source>
</reference>
<evidence type="ECO:0000256" key="4">
    <source>
        <dbReference type="ARBA" id="ARBA00023136"/>
    </source>
</evidence>
<feature type="domain" description="Fatty acid hydroxylase" evidence="6">
    <location>
        <begin position="149"/>
        <end position="279"/>
    </location>
</feature>
<keyword evidence="2 5" id="KW-0812">Transmembrane</keyword>
<dbReference type="GO" id="GO:0016491">
    <property type="term" value="F:oxidoreductase activity"/>
    <property type="evidence" value="ECO:0007669"/>
    <property type="project" value="InterPro"/>
</dbReference>
<evidence type="ECO:0000256" key="3">
    <source>
        <dbReference type="ARBA" id="ARBA00022989"/>
    </source>
</evidence>
<dbReference type="RefSeq" id="XP_018700367.1">
    <property type="nucleotide sequence ID" value="XM_018852407.1"/>
</dbReference>
<keyword evidence="4 5" id="KW-0472">Membrane</keyword>
<evidence type="ECO:0000256" key="5">
    <source>
        <dbReference type="SAM" id="Phobius"/>
    </source>
</evidence>
<evidence type="ECO:0000259" key="6">
    <source>
        <dbReference type="Pfam" id="PF04116"/>
    </source>
</evidence>
<protein>
    <submittedName>
        <fullName evidence="7">Sterol desaturase family</fullName>
    </submittedName>
</protein>
<keyword evidence="8" id="KW-1185">Reference proteome</keyword>
<accession>A0A167LP52</accession>
<dbReference type="OrthoDB" id="408954at2759"/>
<dbReference type="PANTHER" id="PTHR11863">
    <property type="entry name" value="STEROL DESATURASE"/>
    <property type="match status" value="1"/>
</dbReference>
<evidence type="ECO:0000313" key="7">
    <source>
        <dbReference type="EMBL" id="OAA53323.1"/>
    </source>
</evidence>
<dbReference type="InterPro" id="IPR006694">
    <property type="entry name" value="Fatty_acid_hydroxylase"/>
</dbReference>
<dbReference type="GeneID" id="30025096"/>
<evidence type="ECO:0000256" key="1">
    <source>
        <dbReference type="ARBA" id="ARBA00004370"/>
    </source>
</evidence>
<feature type="transmembrane region" description="Helical" evidence="5">
    <location>
        <begin position="50"/>
        <end position="75"/>
    </location>
</feature>
<name>A0A167LP52_CORFA</name>
<dbReference type="GO" id="GO:0008610">
    <property type="term" value="P:lipid biosynthetic process"/>
    <property type="evidence" value="ECO:0007669"/>
    <property type="project" value="InterPro"/>
</dbReference>
<evidence type="ECO:0000256" key="2">
    <source>
        <dbReference type="ARBA" id="ARBA00022692"/>
    </source>
</evidence>
<gene>
    <name evidence="7" type="ORF">ISF_08804</name>
</gene>
<organism evidence="7 8">
    <name type="scientific">Cordyceps fumosorosea (strain ARSEF 2679)</name>
    <name type="common">Isaria fumosorosea</name>
    <dbReference type="NCBI Taxonomy" id="1081104"/>
    <lineage>
        <taxon>Eukaryota</taxon>
        <taxon>Fungi</taxon>
        <taxon>Dikarya</taxon>
        <taxon>Ascomycota</taxon>
        <taxon>Pezizomycotina</taxon>
        <taxon>Sordariomycetes</taxon>
        <taxon>Hypocreomycetidae</taxon>
        <taxon>Hypocreales</taxon>
        <taxon>Cordycipitaceae</taxon>
        <taxon>Cordyceps</taxon>
    </lineage>
</organism>
<comment type="caution">
    <text evidence="7">The sequence shown here is derived from an EMBL/GenBank/DDBJ whole genome shotgun (WGS) entry which is preliminary data.</text>
</comment>
<dbReference type="GO" id="GO:0016020">
    <property type="term" value="C:membrane"/>
    <property type="evidence" value="ECO:0007669"/>
    <property type="project" value="UniProtKB-SubCell"/>
</dbReference>
<evidence type="ECO:0000313" key="8">
    <source>
        <dbReference type="Proteomes" id="UP000076744"/>
    </source>
</evidence>